<dbReference type="Gene3D" id="1.10.357.10">
    <property type="entry name" value="Tetracycline Repressor, domain 2"/>
    <property type="match status" value="1"/>
</dbReference>
<sequence length="201" mass="21843">MASASTAAETATRPVRERILQAADTLFYGDGIRAVSADRIIAAAGVSKVTFYRHFPTKDDLVVGYLTARSADERRGVERLQAAFPDDPAQVLEQIARTMVRARCEESFRGCTWINAAAEYPDADHPVRRTIADHRTWFRQVLSDQLRALGVTETAPVVEQLMILRDGAMVTGYIGPGTDDPQPLISAGRAVIAATVAAQAD</sequence>
<dbReference type="SUPFAM" id="SSF46689">
    <property type="entry name" value="Homeodomain-like"/>
    <property type="match status" value="1"/>
</dbReference>
<gene>
    <name evidence="4" type="ORF">GCM10011575_24080</name>
</gene>
<dbReference type="RefSeq" id="WP_188895597.1">
    <property type="nucleotide sequence ID" value="NZ_BMMZ01000005.1"/>
</dbReference>
<proteinExistence type="predicted"/>
<evidence type="ECO:0000259" key="3">
    <source>
        <dbReference type="PROSITE" id="PS50977"/>
    </source>
</evidence>
<evidence type="ECO:0000256" key="2">
    <source>
        <dbReference type="PROSITE-ProRule" id="PRU00335"/>
    </source>
</evidence>
<organism evidence="4 5">
    <name type="scientific">Microlunatus endophyticus</name>
    <dbReference type="NCBI Taxonomy" id="1716077"/>
    <lineage>
        <taxon>Bacteria</taxon>
        <taxon>Bacillati</taxon>
        <taxon>Actinomycetota</taxon>
        <taxon>Actinomycetes</taxon>
        <taxon>Propionibacteriales</taxon>
        <taxon>Propionibacteriaceae</taxon>
        <taxon>Microlunatus</taxon>
    </lineage>
</organism>
<dbReference type="Pfam" id="PF00440">
    <property type="entry name" value="TetR_N"/>
    <property type="match status" value="1"/>
</dbReference>
<dbReference type="GO" id="GO:0000976">
    <property type="term" value="F:transcription cis-regulatory region binding"/>
    <property type="evidence" value="ECO:0007669"/>
    <property type="project" value="TreeGrafter"/>
</dbReference>
<feature type="domain" description="HTH tetR-type" evidence="3">
    <location>
        <begin position="13"/>
        <end position="73"/>
    </location>
</feature>
<dbReference type="PANTHER" id="PTHR30055">
    <property type="entry name" value="HTH-TYPE TRANSCRIPTIONAL REGULATOR RUTR"/>
    <property type="match status" value="1"/>
</dbReference>
<dbReference type="InterPro" id="IPR050109">
    <property type="entry name" value="HTH-type_TetR-like_transc_reg"/>
</dbReference>
<comment type="caution">
    <text evidence="4">The sequence shown here is derived from an EMBL/GenBank/DDBJ whole genome shotgun (WGS) entry which is preliminary data.</text>
</comment>
<evidence type="ECO:0000313" key="4">
    <source>
        <dbReference type="EMBL" id="GGL64887.1"/>
    </source>
</evidence>
<dbReference type="Proteomes" id="UP000613840">
    <property type="component" value="Unassembled WGS sequence"/>
</dbReference>
<name>A0A917W5H0_9ACTN</name>
<dbReference type="PROSITE" id="PS50977">
    <property type="entry name" value="HTH_TETR_2"/>
    <property type="match status" value="1"/>
</dbReference>
<keyword evidence="5" id="KW-1185">Reference proteome</keyword>
<dbReference type="GO" id="GO:0003700">
    <property type="term" value="F:DNA-binding transcription factor activity"/>
    <property type="evidence" value="ECO:0007669"/>
    <property type="project" value="TreeGrafter"/>
</dbReference>
<reference evidence="4" key="2">
    <citation type="submission" date="2020-09" db="EMBL/GenBank/DDBJ databases">
        <authorList>
            <person name="Sun Q."/>
            <person name="Zhou Y."/>
        </authorList>
    </citation>
    <scope>NUCLEOTIDE SEQUENCE</scope>
    <source>
        <strain evidence="4">CGMCC 4.7306</strain>
    </source>
</reference>
<evidence type="ECO:0000256" key="1">
    <source>
        <dbReference type="ARBA" id="ARBA00023125"/>
    </source>
</evidence>
<dbReference type="InterPro" id="IPR009057">
    <property type="entry name" value="Homeodomain-like_sf"/>
</dbReference>
<keyword evidence="1 2" id="KW-0238">DNA-binding</keyword>
<evidence type="ECO:0000313" key="5">
    <source>
        <dbReference type="Proteomes" id="UP000613840"/>
    </source>
</evidence>
<dbReference type="InterPro" id="IPR036271">
    <property type="entry name" value="Tet_transcr_reg_TetR-rel_C_sf"/>
</dbReference>
<feature type="DNA-binding region" description="H-T-H motif" evidence="2">
    <location>
        <begin position="36"/>
        <end position="55"/>
    </location>
</feature>
<accession>A0A917W5H0</accession>
<dbReference type="SUPFAM" id="SSF48498">
    <property type="entry name" value="Tetracyclin repressor-like, C-terminal domain"/>
    <property type="match status" value="1"/>
</dbReference>
<dbReference type="PANTHER" id="PTHR30055:SF200">
    <property type="entry name" value="HTH-TYPE TRANSCRIPTIONAL REPRESSOR BDCR"/>
    <property type="match status" value="1"/>
</dbReference>
<dbReference type="EMBL" id="BMMZ01000005">
    <property type="protein sequence ID" value="GGL64887.1"/>
    <property type="molecule type" value="Genomic_DNA"/>
</dbReference>
<dbReference type="PRINTS" id="PR00455">
    <property type="entry name" value="HTHTETR"/>
</dbReference>
<dbReference type="AlphaFoldDB" id="A0A917W5H0"/>
<dbReference type="InterPro" id="IPR001647">
    <property type="entry name" value="HTH_TetR"/>
</dbReference>
<reference evidence="4" key="1">
    <citation type="journal article" date="2014" name="Int. J. Syst. Evol. Microbiol.">
        <title>Complete genome sequence of Corynebacterium casei LMG S-19264T (=DSM 44701T), isolated from a smear-ripened cheese.</title>
        <authorList>
            <consortium name="US DOE Joint Genome Institute (JGI-PGF)"/>
            <person name="Walter F."/>
            <person name="Albersmeier A."/>
            <person name="Kalinowski J."/>
            <person name="Ruckert C."/>
        </authorList>
    </citation>
    <scope>NUCLEOTIDE SEQUENCE</scope>
    <source>
        <strain evidence="4">CGMCC 4.7306</strain>
    </source>
</reference>
<protein>
    <submittedName>
        <fullName evidence="4">TetR family transcriptional regulator</fullName>
    </submittedName>
</protein>